<evidence type="ECO:0000313" key="2">
    <source>
        <dbReference type="EMBL" id="KHG28559.1"/>
    </source>
</evidence>
<dbReference type="AlphaFoldDB" id="A0A0B0PVU1"/>
<dbReference type="EMBL" id="KN419150">
    <property type="protein sequence ID" value="KHG21637.1"/>
    <property type="molecule type" value="Genomic_DNA"/>
</dbReference>
<accession>A0A0B0PVU1</accession>
<proteinExistence type="predicted"/>
<evidence type="ECO:0000313" key="3">
    <source>
        <dbReference type="Proteomes" id="UP000032142"/>
    </source>
</evidence>
<reference evidence="2" key="1">
    <citation type="submission" date="2014-09" db="EMBL/GenBank/DDBJ databases">
        <title>G. arboreum L. cv. AKA8401 A2 genome assembly version 1.0.</title>
        <authorList>
            <person name="Mudge J."/>
            <person name="Ramaraj T."/>
            <person name="Lindquist I.E."/>
            <person name="Bharti A.K."/>
            <person name="Sundararajan A."/>
            <person name="Cameron C.T."/>
            <person name="Woodward J.E."/>
            <person name="May G.D."/>
            <person name="Brubaker C."/>
            <person name="Broadhvest J."/>
            <person name="Wilkins T.A."/>
        </authorList>
    </citation>
    <scope>NUCLEOTIDE SEQUENCE</scope>
</reference>
<evidence type="ECO:0000313" key="1">
    <source>
        <dbReference type="EMBL" id="KHG21637.1"/>
    </source>
</evidence>
<reference evidence="3" key="2">
    <citation type="submission" date="2014-09" db="EMBL/GenBank/DDBJ databases">
        <authorList>
            <person name="Mudge J."/>
            <person name="Ramaraj T."/>
            <person name="Lindquist I.E."/>
            <person name="Bharti A.K."/>
            <person name="Sundararajan A."/>
            <person name="Cameron C.T."/>
            <person name="Woodward J.E."/>
            <person name="May G.D."/>
            <person name="Brubaker C."/>
            <person name="Broadhvest J."/>
            <person name="Wilkins T.A."/>
        </authorList>
    </citation>
    <scope>NUCLEOTIDE SEQUENCE</scope>
    <source>
        <strain evidence="3">cv. AKA8401</strain>
    </source>
</reference>
<sequence length="37" mass="4418">MDVGRGWSAWWWRTWVVEAWRQLEARVLAENVLGFVG</sequence>
<dbReference type="EMBL" id="KN445459">
    <property type="protein sequence ID" value="KHG28559.1"/>
    <property type="molecule type" value="Genomic_DNA"/>
</dbReference>
<dbReference type="Proteomes" id="UP000032142">
    <property type="component" value="Unassembled WGS sequence"/>
</dbReference>
<gene>
    <name evidence="1" type="ORF">F383_27005</name>
    <name evidence="2" type="ORF">F383_35303</name>
</gene>
<keyword evidence="3" id="KW-1185">Reference proteome</keyword>
<protein>
    <submittedName>
        <fullName evidence="2">Uncharacterized protein</fullName>
    </submittedName>
</protein>
<name>A0A0B0PVU1_GOSAR</name>
<organism evidence="2 3">
    <name type="scientific">Gossypium arboreum</name>
    <name type="common">Tree cotton</name>
    <name type="synonym">Gossypium nanking</name>
    <dbReference type="NCBI Taxonomy" id="29729"/>
    <lineage>
        <taxon>Eukaryota</taxon>
        <taxon>Viridiplantae</taxon>
        <taxon>Streptophyta</taxon>
        <taxon>Embryophyta</taxon>
        <taxon>Tracheophyta</taxon>
        <taxon>Spermatophyta</taxon>
        <taxon>Magnoliopsida</taxon>
        <taxon>eudicotyledons</taxon>
        <taxon>Gunneridae</taxon>
        <taxon>Pentapetalae</taxon>
        <taxon>rosids</taxon>
        <taxon>malvids</taxon>
        <taxon>Malvales</taxon>
        <taxon>Malvaceae</taxon>
        <taxon>Malvoideae</taxon>
        <taxon>Gossypium</taxon>
    </lineage>
</organism>